<feature type="compositionally biased region" description="Basic and acidic residues" evidence="1">
    <location>
        <begin position="32"/>
        <end position="41"/>
    </location>
</feature>
<reference evidence="2 3" key="1">
    <citation type="submission" date="2015-10" db="EMBL/GenBank/DDBJ databases">
        <authorList>
            <person name="Ju K.-S."/>
            <person name="Doroghazi J.R."/>
            <person name="Metcalf W.W."/>
        </authorList>
    </citation>
    <scope>NUCLEOTIDE SEQUENCE [LARGE SCALE GENOMIC DNA]</scope>
    <source>
        <strain evidence="2 3">NRRL B-24793</strain>
    </source>
</reference>
<dbReference type="Proteomes" id="UP000053246">
    <property type="component" value="Unassembled WGS sequence"/>
</dbReference>
<evidence type="ECO:0000313" key="3">
    <source>
        <dbReference type="Proteomes" id="UP000053246"/>
    </source>
</evidence>
<protein>
    <submittedName>
        <fullName evidence="2">Uncharacterized protein</fullName>
    </submittedName>
</protein>
<dbReference type="AlphaFoldDB" id="A0A9X0HZ84"/>
<evidence type="ECO:0000256" key="1">
    <source>
        <dbReference type="SAM" id="MobiDB-lite"/>
    </source>
</evidence>
<dbReference type="RefSeq" id="WP_013732970.1">
    <property type="nucleotide sequence ID" value="NZ_LMWI01000002.1"/>
</dbReference>
<gene>
    <name evidence="2" type="ORF">ADL17_11310</name>
</gene>
<proteinExistence type="predicted"/>
<organism evidence="2 3">
    <name type="scientific">Micromonospora maris</name>
    <dbReference type="NCBI Taxonomy" id="1003110"/>
    <lineage>
        <taxon>Bacteria</taxon>
        <taxon>Bacillati</taxon>
        <taxon>Actinomycetota</taxon>
        <taxon>Actinomycetes</taxon>
        <taxon>Micromonosporales</taxon>
        <taxon>Micromonosporaceae</taxon>
        <taxon>Micromonospora</taxon>
    </lineage>
</organism>
<evidence type="ECO:0000313" key="2">
    <source>
        <dbReference type="EMBL" id="KUJ43848.1"/>
    </source>
</evidence>
<dbReference type="EMBL" id="LMWI01000002">
    <property type="protein sequence ID" value="KUJ43848.1"/>
    <property type="molecule type" value="Genomic_DNA"/>
</dbReference>
<sequence length="67" mass="7433">MRRLTLCRHHGTLPACDRTATPPHGSAAPDNQRSDHTHDTITVRSTPRTAPYAHRRHTSTAPEAVSR</sequence>
<keyword evidence="3" id="KW-1185">Reference proteome</keyword>
<feature type="compositionally biased region" description="Basic residues" evidence="1">
    <location>
        <begin position="1"/>
        <end position="11"/>
    </location>
</feature>
<accession>A0A9X0HZ84</accession>
<feature type="region of interest" description="Disordered" evidence="1">
    <location>
        <begin position="1"/>
        <end position="67"/>
    </location>
</feature>
<comment type="caution">
    <text evidence="2">The sequence shown here is derived from an EMBL/GenBank/DDBJ whole genome shotgun (WGS) entry which is preliminary data.</text>
</comment>
<name>A0A9X0HZ84_9ACTN</name>